<reference evidence="2" key="1">
    <citation type="submission" date="2023-02" db="EMBL/GenBank/DDBJ databases">
        <title>Tahibacter soli sp. nov. isolated from soil.</title>
        <authorList>
            <person name="Baek J.H."/>
            <person name="Lee J.K."/>
            <person name="Choi D.G."/>
            <person name="Jeon C.O."/>
        </authorList>
    </citation>
    <scope>NUCLEOTIDE SEQUENCE</scope>
    <source>
        <strain evidence="2">BL</strain>
    </source>
</reference>
<keyword evidence="3" id="KW-1185">Reference proteome</keyword>
<feature type="transmembrane region" description="Helical" evidence="1">
    <location>
        <begin position="354"/>
        <end position="374"/>
    </location>
</feature>
<keyword evidence="1" id="KW-0472">Membrane</keyword>
<evidence type="ECO:0000256" key="1">
    <source>
        <dbReference type="SAM" id="Phobius"/>
    </source>
</evidence>
<dbReference type="AlphaFoldDB" id="A0A9X3YMM7"/>
<comment type="caution">
    <text evidence="2">The sequence shown here is derived from an EMBL/GenBank/DDBJ whole genome shotgun (WGS) entry which is preliminary data.</text>
</comment>
<evidence type="ECO:0000313" key="2">
    <source>
        <dbReference type="EMBL" id="MDC8013508.1"/>
    </source>
</evidence>
<sequence>MIIAVFAALLFALFAFGFFPGFMSFDSAYQWWQARTGDTTDIAGIGIVLMWRLCDLVLDGPGGLFLAHLAMFWSGAWLVATAFDVGRARQALLLAALALLPPTWLLAHAWSDAGLLACLTLATGALTRAQARGDRRWILVAVPALFYAALLRHNALAAVLPLAYWCSRCYFQKEAKIASRRVALTTVAAMAALVVATGAVDRLAVRKHVTMLPSLVLWDLSGMSARADTLLVPPYAIDAKATVADLRETYRPYTNTSVLMSSRAALRDPFGSWPAPELHALMRDWAGAILAHPAAYLAHRAQLSRYLFWTRPTALPHELTFVPTLLEYRDNPKIAPNESALHRRWTALIGDLRATPAFAALTYLVPGVLVALLARRARRTSGGVAGLTVLASAWLYALPLALIAPAAEFRYVLWPCVASALGIWLTLAGAGRTERSVAAGDERH</sequence>
<keyword evidence="1" id="KW-1133">Transmembrane helix</keyword>
<feature type="transmembrane region" description="Helical" evidence="1">
    <location>
        <begin position="412"/>
        <end position="430"/>
    </location>
</feature>
<feature type="transmembrane region" description="Helical" evidence="1">
    <location>
        <begin position="386"/>
        <end position="406"/>
    </location>
</feature>
<accession>A0A9X3YMM7</accession>
<evidence type="ECO:0000313" key="3">
    <source>
        <dbReference type="Proteomes" id="UP001139971"/>
    </source>
</evidence>
<dbReference type="RefSeq" id="WP_263545715.1">
    <property type="nucleotide sequence ID" value="NZ_JAOVZO020000017.1"/>
</dbReference>
<feature type="transmembrane region" description="Helical" evidence="1">
    <location>
        <begin position="137"/>
        <end position="162"/>
    </location>
</feature>
<feature type="transmembrane region" description="Helical" evidence="1">
    <location>
        <begin position="182"/>
        <end position="200"/>
    </location>
</feature>
<protein>
    <submittedName>
        <fullName evidence="2">Uncharacterized protein</fullName>
    </submittedName>
</protein>
<name>A0A9X3YMM7_9GAMM</name>
<proteinExistence type="predicted"/>
<feature type="transmembrane region" description="Helical" evidence="1">
    <location>
        <begin position="65"/>
        <end position="85"/>
    </location>
</feature>
<organism evidence="2 3">
    <name type="scientific">Tahibacter soli</name>
    <dbReference type="NCBI Taxonomy" id="2983605"/>
    <lineage>
        <taxon>Bacteria</taxon>
        <taxon>Pseudomonadati</taxon>
        <taxon>Pseudomonadota</taxon>
        <taxon>Gammaproteobacteria</taxon>
        <taxon>Lysobacterales</taxon>
        <taxon>Rhodanobacteraceae</taxon>
        <taxon>Tahibacter</taxon>
    </lineage>
</organism>
<keyword evidence="1" id="KW-0812">Transmembrane</keyword>
<gene>
    <name evidence="2" type="ORF">OD750_013265</name>
</gene>
<dbReference type="EMBL" id="JAOVZO020000017">
    <property type="protein sequence ID" value="MDC8013508.1"/>
    <property type="molecule type" value="Genomic_DNA"/>
</dbReference>
<dbReference type="Proteomes" id="UP001139971">
    <property type="component" value="Unassembled WGS sequence"/>
</dbReference>
<feature type="transmembrane region" description="Helical" evidence="1">
    <location>
        <begin position="92"/>
        <end position="111"/>
    </location>
</feature>